<proteinExistence type="predicted"/>
<evidence type="ECO:0000313" key="4">
    <source>
        <dbReference type="Proteomes" id="UP000789595"/>
    </source>
</evidence>
<organism evidence="3 4">
    <name type="scientific">Pelagomonas calceolata</name>
    <dbReference type="NCBI Taxonomy" id="35677"/>
    <lineage>
        <taxon>Eukaryota</taxon>
        <taxon>Sar</taxon>
        <taxon>Stramenopiles</taxon>
        <taxon>Ochrophyta</taxon>
        <taxon>Pelagophyceae</taxon>
        <taxon>Pelagomonadales</taxon>
        <taxon>Pelagomonadaceae</taxon>
        <taxon>Pelagomonas</taxon>
    </lineage>
</organism>
<dbReference type="Proteomes" id="UP000789595">
    <property type="component" value="Unassembled WGS sequence"/>
</dbReference>
<feature type="region of interest" description="Disordered" evidence="1">
    <location>
        <begin position="371"/>
        <end position="396"/>
    </location>
</feature>
<evidence type="ECO:0000256" key="1">
    <source>
        <dbReference type="SAM" id="MobiDB-lite"/>
    </source>
</evidence>
<sequence length="409" mass="45462">MLALLTHWWSLITVALKAHSRCPHHQFDERALCLPRLLPAILTAAETAAIIEATEAAAAKRNYTSSRHTYYATVDLPVSTVYADGGAQAAAAKRAVHKARNATIDDLIHRCGATDPVLHDGFVIKYSTSRQAGLEQHGDGGRYSATVALRRPRLSGVNVPDYASLEPQTCELRKRGFANETCNAAFPERTFSREHFSPEYPLLTYDEFCPLSCLGQSCDEVEPHLRTKCDCGVCASTLTTRENDAYDFDGGGTRFSSLRDVVFSPEMGGAVVHGARLKHGGEDERLDSASLQLTKARETQREERQRATHYAQELSNQQLTHRKFAADCAVALRAAEVDRGLWRLKSGLKRHHLALRSIAYQRLMDALRKKRPASPIMRRTPSWSQKSAASAERRRDALRRQGTAIAGYY</sequence>
<accession>A0A8J2SQP3</accession>
<comment type="caution">
    <text evidence="3">The sequence shown here is derived from an EMBL/GenBank/DDBJ whole genome shotgun (WGS) entry which is preliminary data.</text>
</comment>
<keyword evidence="4" id="KW-1185">Reference proteome</keyword>
<evidence type="ECO:0000256" key="2">
    <source>
        <dbReference type="SAM" id="SignalP"/>
    </source>
</evidence>
<gene>
    <name evidence="3" type="ORF">PECAL_3P21150</name>
</gene>
<feature type="chain" id="PRO_5035147312" evidence="2">
    <location>
        <begin position="21"/>
        <end position="409"/>
    </location>
</feature>
<feature type="signal peptide" evidence="2">
    <location>
        <begin position="1"/>
        <end position="20"/>
    </location>
</feature>
<evidence type="ECO:0000313" key="3">
    <source>
        <dbReference type="EMBL" id="CAH0372137.1"/>
    </source>
</evidence>
<keyword evidence="2" id="KW-0732">Signal</keyword>
<dbReference type="EMBL" id="CAKKNE010000003">
    <property type="protein sequence ID" value="CAH0372137.1"/>
    <property type="molecule type" value="Genomic_DNA"/>
</dbReference>
<protein>
    <submittedName>
        <fullName evidence="3">Uncharacterized protein</fullName>
    </submittedName>
</protein>
<dbReference type="AlphaFoldDB" id="A0A8J2SQP3"/>
<reference evidence="3" key="1">
    <citation type="submission" date="2021-11" db="EMBL/GenBank/DDBJ databases">
        <authorList>
            <consortium name="Genoscope - CEA"/>
            <person name="William W."/>
        </authorList>
    </citation>
    <scope>NUCLEOTIDE SEQUENCE</scope>
</reference>
<name>A0A8J2SQP3_9STRA</name>